<organism evidence="3 4">
    <name type="scientific">Toxocara canis</name>
    <name type="common">Canine roundworm</name>
    <dbReference type="NCBI Taxonomy" id="6265"/>
    <lineage>
        <taxon>Eukaryota</taxon>
        <taxon>Metazoa</taxon>
        <taxon>Ecdysozoa</taxon>
        <taxon>Nematoda</taxon>
        <taxon>Chromadorea</taxon>
        <taxon>Rhabditida</taxon>
        <taxon>Spirurina</taxon>
        <taxon>Ascaridomorpha</taxon>
        <taxon>Ascaridoidea</taxon>
        <taxon>Toxocaridae</taxon>
        <taxon>Toxocara</taxon>
    </lineage>
</organism>
<evidence type="ECO:0000313" key="4">
    <source>
        <dbReference type="WBParaSite" id="TCNE_0000742301-mRNA-1"/>
    </source>
</evidence>
<proteinExistence type="predicted"/>
<accession>A0A183UG03</accession>
<reference evidence="4" key="1">
    <citation type="submission" date="2016-06" db="UniProtKB">
        <authorList>
            <consortium name="WormBaseParasite"/>
        </authorList>
    </citation>
    <scope>IDENTIFICATION</scope>
</reference>
<name>A0A183UG03_TOXCA</name>
<evidence type="ECO:0000313" key="3">
    <source>
        <dbReference type="Proteomes" id="UP000050794"/>
    </source>
</evidence>
<dbReference type="AlphaFoldDB" id="A0A183UG03"/>
<sequence length="165" mass="18484">MATLSEVRFRQPLSILAASALRDVMQRHQSHIPQPADPERLLARQRVALGQPGPSRRQFCGNTRSAGEPLWATRVTNARYACMKLAKEPGEDFVTYAGRVNRKCAKFRLGTCKTISSSALFSYVVYNQVRTHTTVATRQDRSKPNLDDLDADRGVRYSTSSTTPR</sequence>
<protein>
    <submittedName>
        <fullName evidence="4">FLYWCH-type domain-containing protein</fullName>
    </submittedName>
</protein>
<feature type="region of interest" description="Disordered" evidence="1">
    <location>
        <begin position="136"/>
        <end position="165"/>
    </location>
</feature>
<keyword evidence="3" id="KW-1185">Reference proteome</keyword>
<feature type="compositionally biased region" description="Basic and acidic residues" evidence="1">
    <location>
        <begin position="138"/>
        <end position="155"/>
    </location>
</feature>
<dbReference type="EMBL" id="UYWY01019678">
    <property type="protein sequence ID" value="VDM38744.1"/>
    <property type="molecule type" value="Genomic_DNA"/>
</dbReference>
<dbReference type="Proteomes" id="UP000050794">
    <property type="component" value="Unassembled WGS sequence"/>
</dbReference>
<evidence type="ECO:0000256" key="1">
    <source>
        <dbReference type="SAM" id="MobiDB-lite"/>
    </source>
</evidence>
<evidence type="ECO:0000313" key="2">
    <source>
        <dbReference type="EMBL" id="VDM38744.1"/>
    </source>
</evidence>
<reference evidence="2 3" key="2">
    <citation type="submission" date="2018-11" db="EMBL/GenBank/DDBJ databases">
        <authorList>
            <consortium name="Pathogen Informatics"/>
        </authorList>
    </citation>
    <scope>NUCLEOTIDE SEQUENCE [LARGE SCALE GENOMIC DNA]</scope>
</reference>
<gene>
    <name evidence="2" type="ORF">TCNE_LOCUS7423</name>
</gene>
<dbReference type="WBParaSite" id="TCNE_0000742301-mRNA-1">
    <property type="protein sequence ID" value="TCNE_0000742301-mRNA-1"/>
    <property type="gene ID" value="TCNE_0000742301"/>
</dbReference>